<evidence type="ECO:0000313" key="1">
    <source>
        <dbReference type="EMBL" id="KAK3218120.1"/>
    </source>
</evidence>
<comment type="caution">
    <text evidence="1">The sequence shown here is derived from an EMBL/GenBank/DDBJ whole genome shotgun (WGS) entry which is preliminary data.</text>
</comment>
<keyword evidence="2" id="KW-1185">Reference proteome</keyword>
<organism evidence="1 2">
    <name type="scientific">Dipteronia sinensis</name>
    <dbReference type="NCBI Taxonomy" id="43782"/>
    <lineage>
        <taxon>Eukaryota</taxon>
        <taxon>Viridiplantae</taxon>
        <taxon>Streptophyta</taxon>
        <taxon>Embryophyta</taxon>
        <taxon>Tracheophyta</taxon>
        <taxon>Spermatophyta</taxon>
        <taxon>Magnoliopsida</taxon>
        <taxon>eudicotyledons</taxon>
        <taxon>Gunneridae</taxon>
        <taxon>Pentapetalae</taxon>
        <taxon>rosids</taxon>
        <taxon>malvids</taxon>
        <taxon>Sapindales</taxon>
        <taxon>Sapindaceae</taxon>
        <taxon>Hippocastanoideae</taxon>
        <taxon>Acereae</taxon>
        <taxon>Dipteronia</taxon>
    </lineage>
</organism>
<dbReference type="AlphaFoldDB" id="A0AAE0AI13"/>
<accession>A0AAE0AI13</accession>
<dbReference type="Proteomes" id="UP001281410">
    <property type="component" value="Unassembled WGS sequence"/>
</dbReference>
<reference evidence="1" key="1">
    <citation type="journal article" date="2023" name="Plant J.">
        <title>Genome sequences and population genomics provide insights into the demographic history, inbreeding, and mutation load of two 'living fossil' tree species of Dipteronia.</title>
        <authorList>
            <person name="Feng Y."/>
            <person name="Comes H.P."/>
            <person name="Chen J."/>
            <person name="Zhu S."/>
            <person name="Lu R."/>
            <person name="Zhang X."/>
            <person name="Li P."/>
            <person name="Qiu J."/>
            <person name="Olsen K.M."/>
            <person name="Qiu Y."/>
        </authorList>
    </citation>
    <scope>NUCLEOTIDE SEQUENCE</scope>
    <source>
        <strain evidence="1">NBL</strain>
    </source>
</reference>
<evidence type="ECO:0000313" key="2">
    <source>
        <dbReference type="Proteomes" id="UP001281410"/>
    </source>
</evidence>
<proteinExistence type="predicted"/>
<sequence length="96" mass="11510">MYDFIKNQIQKLAKDSMLKPKYFTFVDDSNSLDKANEKLESLFLELSDPRKFLLKYPRMRDIERYKDTKNLKSYLAKYTKIMLDCYAASYFTHVGK</sequence>
<dbReference type="EMBL" id="JANJYJ010000004">
    <property type="protein sequence ID" value="KAK3218120.1"/>
    <property type="molecule type" value="Genomic_DNA"/>
</dbReference>
<gene>
    <name evidence="1" type="ORF">Dsin_012090</name>
</gene>
<name>A0AAE0AI13_9ROSI</name>
<protein>
    <submittedName>
        <fullName evidence="1">Uncharacterized protein</fullName>
    </submittedName>
</protein>